<sequence>MCDGWAGGERADDGRCRGCRCHACPIAQNLSHAGFDVRVYDRTQQRAEALADGGAYVASPRPGRLRTPNSRSLC</sequence>
<proteinExistence type="predicted"/>
<organism evidence="2 3">
    <name type="scientific">Streptomyces sp. 900105755</name>
    <dbReference type="NCBI Taxonomy" id="3154389"/>
    <lineage>
        <taxon>Bacteria</taxon>
        <taxon>Bacillati</taxon>
        <taxon>Actinomycetota</taxon>
        <taxon>Actinomycetes</taxon>
        <taxon>Kitasatosporales</taxon>
        <taxon>Streptomycetaceae</taxon>
        <taxon>Streptomyces</taxon>
    </lineage>
</organism>
<accession>A0ABV1TVP3</accession>
<dbReference type="EMBL" id="JBEOZM010000036">
    <property type="protein sequence ID" value="MER6273814.1"/>
    <property type="molecule type" value="Genomic_DNA"/>
</dbReference>
<comment type="caution">
    <text evidence="2">The sequence shown here is derived from an EMBL/GenBank/DDBJ whole genome shotgun (WGS) entry which is preliminary data.</text>
</comment>
<name>A0ABV1TVP3_9ACTN</name>
<dbReference type="RefSeq" id="WP_351962049.1">
    <property type="nucleotide sequence ID" value="NZ_JBEOZM010000036.1"/>
</dbReference>
<evidence type="ECO:0000259" key="1">
    <source>
        <dbReference type="Pfam" id="PF03446"/>
    </source>
</evidence>
<gene>
    <name evidence="2" type="ORF">ABT211_42150</name>
</gene>
<dbReference type="Pfam" id="PF03446">
    <property type="entry name" value="NAD_binding_2"/>
    <property type="match status" value="1"/>
</dbReference>
<dbReference type="InterPro" id="IPR036291">
    <property type="entry name" value="NAD(P)-bd_dom_sf"/>
</dbReference>
<feature type="domain" description="6-phosphogluconate dehydrogenase NADP-binding" evidence="1">
    <location>
        <begin position="25"/>
        <end position="58"/>
    </location>
</feature>
<dbReference type="SUPFAM" id="SSF51735">
    <property type="entry name" value="NAD(P)-binding Rossmann-fold domains"/>
    <property type="match status" value="1"/>
</dbReference>
<evidence type="ECO:0000313" key="3">
    <source>
        <dbReference type="Proteomes" id="UP001490365"/>
    </source>
</evidence>
<dbReference type="InterPro" id="IPR006115">
    <property type="entry name" value="6PGDH_NADP-bd"/>
</dbReference>
<dbReference type="Gene3D" id="3.40.50.720">
    <property type="entry name" value="NAD(P)-binding Rossmann-like Domain"/>
    <property type="match status" value="1"/>
</dbReference>
<dbReference type="Proteomes" id="UP001490365">
    <property type="component" value="Unassembled WGS sequence"/>
</dbReference>
<keyword evidence="3" id="KW-1185">Reference proteome</keyword>
<evidence type="ECO:0000313" key="2">
    <source>
        <dbReference type="EMBL" id="MER6273814.1"/>
    </source>
</evidence>
<reference evidence="2 3" key="1">
    <citation type="submission" date="2024-06" db="EMBL/GenBank/DDBJ databases">
        <title>The Natural Products Discovery Center: Release of the First 8490 Sequenced Strains for Exploring Actinobacteria Biosynthetic Diversity.</title>
        <authorList>
            <person name="Kalkreuter E."/>
            <person name="Kautsar S.A."/>
            <person name="Yang D."/>
            <person name="Bader C.D."/>
            <person name="Teijaro C.N."/>
            <person name="Fluegel L."/>
            <person name="Davis C.M."/>
            <person name="Simpson J.R."/>
            <person name="Lauterbach L."/>
            <person name="Steele A.D."/>
            <person name="Gui C."/>
            <person name="Meng S."/>
            <person name="Li G."/>
            <person name="Viehrig K."/>
            <person name="Ye F."/>
            <person name="Su P."/>
            <person name="Kiefer A.F."/>
            <person name="Nichols A."/>
            <person name="Cepeda A.J."/>
            <person name="Yan W."/>
            <person name="Fan B."/>
            <person name="Jiang Y."/>
            <person name="Adhikari A."/>
            <person name="Zheng C.-J."/>
            <person name="Schuster L."/>
            <person name="Cowan T.M."/>
            <person name="Smanski M.J."/>
            <person name="Chevrette M.G."/>
            <person name="De Carvalho L.P.S."/>
            <person name="Shen B."/>
        </authorList>
    </citation>
    <scope>NUCLEOTIDE SEQUENCE [LARGE SCALE GENOMIC DNA]</scope>
    <source>
        <strain evidence="2 3">NPDC001694</strain>
    </source>
</reference>
<protein>
    <submittedName>
        <fullName evidence="2">NAD(P)-binding domain-containing protein</fullName>
    </submittedName>
</protein>